<dbReference type="PANTHER" id="PTHR22889:SF0">
    <property type="entry name" value="WD REPEAT-CONTAINING PROTEIN 89"/>
    <property type="match status" value="1"/>
</dbReference>
<reference evidence="5" key="1">
    <citation type="submission" date="2013-12" db="EMBL/GenBank/DDBJ databases">
        <authorList>
            <person name="Genoscope - CEA"/>
        </authorList>
    </citation>
    <scope>NUCLEOTIDE SEQUENCE</scope>
    <source>
        <strain evidence="5">CBS 1993</strain>
    </source>
</reference>
<dbReference type="EMBL" id="HG793125">
    <property type="protein sequence ID" value="CDK24991.1"/>
    <property type="molecule type" value="Genomic_DNA"/>
</dbReference>
<keyword evidence="6" id="KW-1185">Reference proteome</keyword>
<dbReference type="SUPFAM" id="SSF50978">
    <property type="entry name" value="WD40 repeat-like"/>
    <property type="match status" value="1"/>
</dbReference>
<proteinExistence type="predicted"/>
<keyword evidence="1 3" id="KW-0853">WD repeat</keyword>
<organism evidence="5 6">
    <name type="scientific">Kuraishia capsulata CBS 1993</name>
    <dbReference type="NCBI Taxonomy" id="1382522"/>
    <lineage>
        <taxon>Eukaryota</taxon>
        <taxon>Fungi</taxon>
        <taxon>Dikarya</taxon>
        <taxon>Ascomycota</taxon>
        <taxon>Saccharomycotina</taxon>
        <taxon>Pichiomycetes</taxon>
        <taxon>Pichiales</taxon>
        <taxon>Pichiaceae</taxon>
        <taxon>Kuraishia</taxon>
    </lineage>
</organism>
<evidence type="ECO:0000313" key="5">
    <source>
        <dbReference type="EMBL" id="CDK24991.1"/>
    </source>
</evidence>
<dbReference type="InterPro" id="IPR015943">
    <property type="entry name" value="WD40/YVTN_repeat-like_dom_sf"/>
</dbReference>
<dbReference type="InterPro" id="IPR001680">
    <property type="entry name" value="WD40_rpt"/>
</dbReference>
<dbReference type="HOGENOM" id="CLU_037323_3_1_1"/>
<dbReference type="AlphaFoldDB" id="W6MGN9"/>
<dbReference type="PROSITE" id="PS50082">
    <property type="entry name" value="WD_REPEATS_2"/>
    <property type="match status" value="2"/>
</dbReference>
<sequence>MSASLVKTYNAAEWVLGLTSLANHGVIASLSDGSLRLYASDPTRSSLDISRVKAHTEKVSGIRLVDGENLIVSSGSDTVKVWDLRSWNQGPAIAYKNDRDVEFLSVGAGHGKIAAGTELQRPDAELYLWDLRSTVPLRKFVDSHQDDITEVRFHPTNPEVLLSGSTDGYVNIYDLTIPEEDDALHQVINFASIHSANFLSNNRIYTLSHMETFAIHELNDKSDDNKEPKPVEYGDIRETWGCEYVVDLYPGFVACGSSSKSELKLYKFDATKEKVRRKHPVFLPGAHGDEVVRSVHATDGLVFTGGEDSKLKVWKTEPAFTTSESFFSSDEGMEVDREISPKESAKSQKHDSDTKKKHKKHKKHKHSGERFKPY</sequence>
<reference evidence="5" key="2">
    <citation type="submission" date="2014-02" db="EMBL/GenBank/DDBJ databases">
        <title>Complete DNA sequence of /Kuraishia capsulata/ illustrates novel genomic features among budding yeasts (/Saccharomycotina/).</title>
        <authorList>
            <person name="Morales L."/>
            <person name="Noel B."/>
            <person name="Porcel B."/>
            <person name="Marcet-Houben M."/>
            <person name="Hullo M-F."/>
            <person name="Sacerdot C."/>
            <person name="Tekaia F."/>
            <person name="Leh-Louis V."/>
            <person name="Despons L."/>
            <person name="Khanna V."/>
            <person name="Aury J-M."/>
            <person name="Barbe V."/>
            <person name="Couloux A."/>
            <person name="Labadie K."/>
            <person name="Pelletier E."/>
            <person name="Souciet J-L."/>
            <person name="Boekhout T."/>
            <person name="Gabaldon T."/>
            <person name="Wincker P."/>
            <person name="Dujon B."/>
        </authorList>
    </citation>
    <scope>NUCLEOTIDE SEQUENCE</scope>
    <source>
        <strain evidence="5">CBS 1993</strain>
    </source>
</reference>
<keyword evidence="2" id="KW-0677">Repeat</keyword>
<evidence type="ECO:0000256" key="1">
    <source>
        <dbReference type="ARBA" id="ARBA00022574"/>
    </source>
</evidence>
<evidence type="ECO:0000313" key="6">
    <source>
        <dbReference type="Proteomes" id="UP000019384"/>
    </source>
</evidence>
<name>W6MGN9_9ASCO</name>
<feature type="repeat" description="WD" evidence="3">
    <location>
        <begin position="141"/>
        <end position="175"/>
    </location>
</feature>
<dbReference type="PROSITE" id="PS50294">
    <property type="entry name" value="WD_REPEATS_REGION"/>
    <property type="match status" value="1"/>
</dbReference>
<evidence type="ECO:0000256" key="4">
    <source>
        <dbReference type="SAM" id="MobiDB-lite"/>
    </source>
</evidence>
<feature type="compositionally biased region" description="Basic and acidic residues" evidence="4">
    <location>
        <begin position="334"/>
        <end position="354"/>
    </location>
</feature>
<dbReference type="Proteomes" id="UP000019384">
    <property type="component" value="Unassembled WGS sequence"/>
</dbReference>
<protein>
    <submittedName>
        <fullName evidence="5">Uncharacterized protein</fullName>
    </submittedName>
</protein>
<dbReference type="STRING" id="1382522.W6MGN9"/>
<dbReference type="InterPro" id="IPR039328">
    <property type="entry name" value="WDR89"/>
</dbReference>
<dbReference type="GeneID" id="34518394"/>
<accession>W6MGN9</accession>
<dbReference type="OrthoDB" id="25131at2759"/>
<dbReference type="Pfam" id="PF00400">
    <property type="entry name" value="WD40"/>
    <property type="match status" value="3"/>
</dbReference>
<feature type="repeat" description="WD" evidence="3">
    <location>
        <begin position="52"/>
        <end position="86"/>
    </location>
</feature>
<dbReference type="RefSeq" id="XP_022457006.1">
    <property type="nucleotide sequence ID" value="XM_022605548.1"/>
</dbReference>
<dbReference type="SMART" id="SM00320">
    <property type="entry name" value="WD40"/>
    <property type="match status" value="4"/>
</dbReference>
<dbReference type="InterPro" id="IPR036322">
    <property type="entry name" value="WD40_repeat_dom_sf"/>
</dbReference>
<feature type="compositionally biased region" description="Basic residues" evidence="4">
    <location>
        <begin position="355"/>
        <end position="367"/>
    </location>
</feature>
<evidence type="ECO:0000256" key="3">
    <source>
        <dbReference type="PROSITE-ProRule" id="PRU00221"/>
    </source>
</evidence>
<dbReference type="Gene3D" id="2.130.10.10">
    <property type="entry name" value="YVTN repeat-like/Quinoprotein amine dehydrogenase"/>
    <property type="match status" value="2"/>
</dbReference>
<dbReference type="PANTHER" id="PTHR22889">
    <property type="entry name" value="WD REPEAT-CONTAINING PROTEIN 89"/>
    <property type="match status" value="1"/>
</dbReference>
<feature type="region of interest" description="Disordered" evidence="4">
    <location>
        <begin position="326"/>
        <end position="374"/>
    </location>
</feature>
<evidence type="ECO:0000256" key="2">
    <source>
        <dbReference type="ARBA" id="ARBA00022737"/>
    </source>
</evidence>
<gene>
    <name evidence="5" type="ORF">KUCA_T00000958001</name>
</gene>